<keyword evidence="3" id="KW-1185">Reference proteome</keyword>
<accession>A0A9X1AHU4</accession>
<dbReference type="Proteomes" id="UP001138921">
    <property type="component" value="Unassembled WGS sequence"/>
</dbReference>
<sequence length="79" mass="8196">MTFAISRGIPTAGLAFAATMMIGVAATLSAVAITAILFRQQAVHLLQSRPKMVAALTRSSEAVAGFVLVAIAAHEILMK</sequence>
<reference evidence="2" key="2">
    <citation type="submission" date="2021-03" db="EMBL/GenBank/DDBJ databases">
        <authorList>
            <person name="Artuso I."/>
            <person name="Turrini P."/>
            <person name="Pirolo M."/>
            <person name="Lugli G.A."/>
            <person name="Ventura M."/>
            <person name="Visca P."/>
        </authorList>
    </citation>
    <scope>NUCLEOTIDE SEQUENCE</scope>
    <source>
        <strain evidence="2">LMG 26462</strain>
    </source>
</reference>
<evidence type="ECO:0000256" key="1">
    <source>
        <dbReference type="SAM" id="Phobius"/>
    </source>
</evidence>
<keyword evidence="1" id="KW-0812">Transmembrane</keyword>
<feature type="transmembrane region" description="Helical" evidence="1">
    <location>
        <begin position="12"/>
        <end position="38"/>
    </location>
</feature>
<dbReference type="RefSeq" id="WP_214394038.1">
    <property type="nucleotide sequence ID" value="NZ_JAFLWW010000021.1"/>
</dbReference>
<evidence type="ECO:0000313" key="3">
    <source>
        <dbReference type="Proteomes" id="UP001138921"/>
    </source>
</evidence>
<dbReference type="EMBL" id="JAFLWW010000021">
    <property type="protein sequence ID" value="MBT1160255.1"/>
    <property type="molecule type" value="Genomic_DNA"/>
</dbReference>
<proteinExistence type="predicted"/>
<keyword evidence="1" id="KW-0472">Membrane</keyword>
<protein>
    <submittedName>
        <fullName evidence="2">Uncharacterized protein</fullName>
    </submittedName>
</protein>
<comment type="caution">
    <text evidence="2">The sequence shown here is derived from an EMBL/GenBank/DDBJ whole genome shotgun (WGS) entry which is preliminary data.</text>
</comment>
<evidence type="ECO:0000313" key="2">
    <source>
        <dbReference type="EMBL" id="MBT1160255.1"/>
    </source>
</evidence>
<name>A0A9X1AHU4_9HYPH</name>
<gene>
    <name evidence="2" type="ORF">J1C56_32570</name>
</gene>
<keyword evidence="1" id="KW-1133">Transmembrane helix</keyword>
<organism evidence="2 3">
    <name type="scientific">Aminobacter anthyllidis</name>
    <dbReference type="NCBI Taxonomy" id="1035067"/>
    <lineage>
        <taxon>Bacteria</taxon>
        <taxon>Pseudomonadati</taxon>
        <taxon>Pseudomonadota</taxon>
        <taxon>Alphaproteobacteria</taxon>
        <taxon>Hyphomicrobiales</taxon>
        <taxon>Phyllobacteriaceae</taxon>
        <taxon>Aminobacter</taxon>
    </lineage>
</organism>
<dbReference type="AlphaFoldDB" id="A0A9X1AHU4"/>
<reference evidence="2" key="1">
    <citation type="journal article" date="2021" name="Microorganisms">
        <title>Phylogenomic Reconstruction and Metabolic Potential of the Genus Aminobacter.</title>
        <authorList>
            <person name="Artuso I."/>
            <person name="Turrini P."/>
            <person name="Pirolo M."/>
            <person name="Lugli G.A."/>
            <person name="Ventura M."/>
            <person name="Visca P."/>
        </authorList>
    </citation>
    <scope>NUCLEOTIDE SEQUENCE</scope>
    <source>
        <strain evidence="2">LMG 26462</strain>
    </source>
</reference>